<dbReference type="Gene3D" id="3.30.160.60">
    <property type="entry name" value="Classic Zinc Finger"/>
    <property type="match status" value="4"/>
</dbReference>
<dbReference type="FunFam" id="3.30.160.60:FF:000072">
    <property type="entry name" value="zinc finger protein 143 isoform X1"/>
    <property type="match status" value="1"/>
</dbReference>
<comment type="similarity">
    <text evidence="2">Belongs to the krueppel C2H2-type zinc-finger protein family.</text>
</comment>
<dbReference type="GO" id="GO:0000981">
    <property type="term" value="F:DNA-binding transcription factor activity, RNA polymerase II-specific"/>
    <property type="evidence" value="ECO:0007669"/>
    <property type="project" value="TreeGrafter"/>
</dbReference>
<keyword evidence="14" id="KW-1185">Reference proteome</keyword>
<feature type="domain" description="C2H2-type" evidence="12">
    <location>
        <begin position="24"/>
        <end position="53"/>
    </location>
</feature>
<keyword evidence="10" id="KW-0539">Nucleus</keyword>
<dbReference type="FunFam" id="3.30.160.60:FF:000446">
    <property type="entry name" value="Zinc finger protein"/>
    <property type="match status" value="1"/>
</dbReference>
<keyword evidence="7" id="KW-0805">Transcription regulation</keyword>
<dbReference type="PANTHER" id="PTHR24408">
    <property type="entry name" value="ZINC FINGER PROTEIN"/>
    <property type="match status" value="1"/>
</dbReference>
<dbReference type="GO" id="GO:0005634">
    <property type="term" value="C:nucleus"/>
    <property type="evidence" value="ECO:0007669"/>
    <property type="project" value="UniProtKB-SubCell"/>
</dbReference>
<dbReference type="PROSITE" id="PS50157">
    <property type="entry name" value="ZINC_FINGER_C2H2_2"/>
    <property type="match status" value="2"/>
</dbReference>
<dbReference type="SMART" id="SM00355">
    <property type="entry name" value="ZnF_C2H2"/>
    <property type="match status" value="4"/>
</dbReference>
<dbReference type="Pfam" id="PF13894">
    <property type="entry name" value="zf-C2H2_4"/>
    <property type="match status" value="1"/>
</dbReference>
<dbReference type="Proteomes" id="UP001292094">
    <property type="component" value="Unassembled WGS sequence"/>
</dbReference>
<dbReference type="InterPro" id="IPR013087">
    <property type="entry name" value="Znf_C2H2_type"/>
</dbReference>
<keyword evidence="4" id="KW-0677">Repeat</keyword>
<reference evidence="13" key="1">
    <citation type="submission" date="2023-11" db="EMBL/GenBank/DDBJ databases">
        <title>Genome assemblies of two species of porcelain crab, Petrolisthes cinctipes and Petrolisthes manimaculis (Anomura: Porcellanidae).</title>
        <authorList>
            <person name="Angst P."/>
        </authorList>
    </citation>
    <scope>NUCLEOTIDE SEQUENCE</scope>
    <source>
        <strain evidence="13">PB745_02</strain>
        <tissue evidence="13">Gill</tissue>
    </source>
</reference>
<evidence type="ECO:0000256" key="11">
    <source>
        <dbReference type="PROSITE-ProRule" id="PRU00042"/>
    </source>
</evidence>
<keyword evidence="3" id="KW-0479">Metal-binding</keyword>
<evidence type="ECO:0000256" key="5">
    <source>
        <dbReference type="ARBA" id="ARBA00022771"/>
    </source>
</evidence>
<evidence type="ECO:0000256" key="3">
    <source>
        <dbReference type="ARBA" id="ARBA00022723"/>
    </source>
</evidence>
<evidence type="ECO:0000256" key="2">
    <source>
        <dbReference type="ARBA" id="ARBA00006991"/>
    </source>
</evidence>
<dbReference type="GO" id="GO:0008270">
    <property type="term" value="F:zinc ion binding"/>
    <property type="evidence" value="ECO:0007669"/>
    <property type="project" value="UniProtKB-KW"/>
</dbReference>
<keyword evidence="8" id="KW-0238">DNA-binding</keyword>
<keyword evidence="9" id="KW-0804">Transcription</keyword>
<organism evidence="13 14">
    <name type="scientific">Petrolisthes manimaculis</name>
    <dbReference type="NCBI Taxonomy" id="1843537"/>
    <lineage>
        <taxon>Eukaryota</taxon>
        <taxon>Metazoa</taxon>
        <taxon>Ecdysozoa</taxon>
        <taxon>Arthropoda</taxon>
        <taxon>Crustacea</taxon>
        <taxon>Multicrustacea</taxon>
        <taxon>Malacostraca</taxon>
        <taxon>Eumalacostraca</taxon>
        <taxon>Eucarida</taxon>
        <taxon>Decapoda</taxon>
        <taxon>Pleocyemata</taxon>
        <taxon>Anomura</taxon>
        <taxon>Galatheoidea</taxon>
        <taxon>Porcellanidae</taxon>
        <taxon>Petrolisthes</taxon>
    </lineage>
</organism>
<accession>A0AAE1PX20</accession>
<comment type="subcellular location">
    <subcellularLocation>
        <location evidence="1">Nucleus</location>
    </subcellularLocation>
</comment>
<dbReference type="PROSITE" id="PS00028">
    <property type="entry name" value="ZINC_FINGER_C2H2_1"/>
    <property type="match status" value="1"/>
</dbReference>
<evidence type="ECO:0000256" key="10">
    <source>
        <dbReference type="ARBA" id="ARBA00023242"/>
    </source>
</evidence>
<keyword evidence="5 11" id="KW-0863">Zinc-finger</keyword>
<evidence type="ECO:0000256" key="1">
    <source>
        <dbReference type="ARBA" id="ARBA00004123"/>
    </source>
</evidence>
<evidence type="ECO:0000256" key="9">
    <source>
        <dbReference type="ARBA" id="ARBA00023163"/>
    </source>
</evidence>
<evidence type="ECO:0000256" key="4">
    <source>
        <dbReference type="ARBA" id="ARBA00022737"/>
    </source>
</evidence>
<evidence type="ECO:0000256" key="7">
    <source>
        <dbReference type="ARBA" id="ARBA00023015"/>
    </source>
</evidence>
<protein>
    <recommendedName>
        <fullName evidence="12">C2H2-type domain-containing protein</fullName>
    </recommendedName>
</protein>
<feature type="domain" description="C2H2-type" evidence="12">
    <location>
        <begin position="104"/>
        <end position="131"/>
    </location>
</feature>
<sequence length="240" mass="25466">MVGGGVGGGGRGGRGGNGDHFNKWVCRYSFCGYTTNNSAKLRRHTRTHTGEKPYVCPHCPHRTAEKSNLNAHGVRGGYRRDTYLGRGGNGRLVAAAAAVEVTTHPCLLCQKRFTSRQDLKRHVRTHTGERPYQCPLCPHRAALKGNIKKHVVAVHRDSLPLSAEASAMLDIEAYEAITVPSSVAASGIMTESNVASVGLAGNSATNMGVMNNDMTISDMAASSGLDIAQACSVSSGVLNY</sequence>
<evidence type="ECO:0000256" key="8">
    <source>
        <dbReference type="ARBA" id="ARBA00023125"/>
    </source>
</evidence>
<name>A0AAE1PX20_9EUCA</name>
<keyword evidence="6" id="KW-0862">Zinc</keyword>
<evidence type="ECO:0000313" key="14">
    <source>
        <dbReference type="Proteomes" id="UP001292094"/>
    </source>
</evidence>
<proteinExistence type="inferred from homology"/>
<evidence type="ECO:0000313" key="13">
    <source>
        <dbReference type="EMBL" id="KAK4315611.1"/>
    </source>
</evidence>
<evidence type="ECO:0000256" key="6">
    <source>
        <dbReference type="ARBA" id="ARBA00022833"/>
    </source>
</evidence>
<gene>
    <name evidence="13" type="ORF">Pmani_013175</name>
</gene>
<dbReference type="InterPro" id="IPR036236">
    <property type="entry name" value="Znf_C2H2_sf"/>
</dbReference>
<dbReference type="GO" id="GO:0043565">
    <property type="term" value="F:sequence-specific DNA binding"/>
    <property type="evidence" value="ECO:0007669"/>
    <property type="project" value="TreeGrafter"/>
</dbReference>
<dbReference type="PANTHER" id="PTHR24408:SF58">
    <property type="entry name" value="TRANSCRIPTION FACTOR (TFIIIA), PUTATIVE (AFU_ORTHOLOGUE AFUA_1G05150)-RELATED"/>
    <property type="match status" value="1"/>
</dbReference>
<dbReference type="SUPFAM" id="SSF57667">
    <property type="entry name" value="beta-beta-alpha zinc fingers"/>
    <property type="match status" value="2"/>
</dbReference>
<dbReference type="EMBL" id="JAWZYT010001101">
    <property type="protein sequence ID" value="KAK4315611.1"/>
    <property type="molecule type" value="Genomic_DNA"/>
</dbReference>
<dbReference type="FunFam" id="3.30.160.60:FF:000075">
    <property type="entry name" value="Putative zinc finger protein 536"/>
    <property type="match status" value="1"/>
</dbReference>
<dbReference type="AlphaFoldDB" id="A0AAE1PX20"/>
<comment type="caution">
    <text evidence="13">The sequence shown here is derived from an EMBL/GenBank/DDBJ whole genome shotgun (WGS) entry which is preliminary data.</text>
</comment>
<evidence type="ECO:0000259" key="12">
    <source>
        <dbReference type="PROSITE" id="PS50157"/>
    </source>
</evidence>